<keyword evidence="7" id="KW-0460">Magnesium</keyword>
<keyword evidence="6" id="KW-0479">Metal-binding</keyword>
<dbReference type="EMBL" id="FOXR01000006">
    <property type="protein sequence ID" value="SFP91415.1"/>
    <property type="molecule type" value="Genomic_DNA"/>
</dbReference>
<keyword evidence="14" id="KW-1185">Reference proteome</keyword>
<sequence>MNFDEIYSSKLALVEDALKKLMERHKECPPTLFKAMNYSLFAGGKRIRPVLLLSAHELVGGNVEESMALACGLEMIHTYSLIHDDLPAMDDDDLRRGMPTNHKVFGEGMAILAGDALLNLAYEVFLENAMKYPYKLERHVRAAFVIARAAGLHGMIGGQVADLEQEGKDVQPDMLYYIHTHKTGALIEAAVRAGAILEPIEGDVEDAVAKYGQKLGLAFQIVDDILDVTGDAASMGKNPSRDEARKKPLFQLCMAWGNRGVWHGT</sequence>
<evidence type="ECO:0000256" key="6">
    <source>
        <dbReference type="ARBA" id="ARBA00022723"/>
    </source>
</evidence>
<evidence type="ECO:0000256" key="9">
    <source>
        <dbReference type="ARBA" id="ARBA00032380"/>
    </source>
</evidence>
<dbReference type="GO" id="GO:0046872">
    <property type="term" value="F:metal ion binding"/>
    <property type="evidence" value="ECO:0007669"/>
    <property type="project" value="UniProtKB-KW"/>
</dbReference>
<dbReference type="SFLD" id="SFLDG01017">
    <property type="entry name" value="Polyprenyl_Transferase_Like"/>
    <property type="match status" value="1"/>
</dbReference>
<dbReference type="PROSITE" id="PS00444">
    <property type="entry name" value="POLYPRENYL_SYNTHASE_2"/>
    <property type="match status" value="1"/>
</dbReference>
<dbReference type="PROSITE" id="PS00723">
    <property type="entry name" value="POLYPRENYL_SYNTHASE_1"/>
    <property type="match status" value="1"/>
</dbReference>
<dbReference type="Proteomes" id="UP000198577">
    <property type="component" value="Unassembled WGS sequence"/>
</dbReference>
<name>A0A1I5U857_9FIRM</name>
<reference evidence="13 14" key="1">
    <citation type="submission" date="2016-10" db="EMBL/GenBank/DDBJ databases">
        <authorList>
            <person name="de Groot N.N."/>
        </authorList>
    </citation>
    <scope>NUCLEOTIDE SEQUENCE [LARGE SCALE GENOMIC DNA]</scope>
    <source>
        <strain evidence="13 14">DSM 20678</strain>
    </source>
</reference>
<protein>
    <recommendedName>
        <fullName evidence="4">Farnesyl diphosphate synthase</fullName>
        <ecNumber evidence="3">2.5.1.10</ecNumber>
    </recommendedName>
    <alternativeName>
        <fullName evidence="10">(2E,6E)-farnesyl diphosphate synthase</fullName>
    </alternativeName>
    <alternativeName>
        <fullName evidence="9">Geranyltranstransferase</fullName>
    </alternativeName>
</protein>
<dbReference type="SUPFAM" id="SSF48576">
    <property type="entry name" value="Terpenoid synthases"/>
    <property type="match status" value="1"/>
</dbReference>
<dbReference type="PANTHER" id="PTHR43281:SF1">
    <property type="entry name" value="FARNESYL DIPHOSPHATE SYNTHASE"/>
    <property type="match status" value="1"/>
</dbReference>
<dbReference type="CDD" id="cd00685">
    <property type="entry name" value="Trans_IPPS_HT"/>
    <property type="match status" value="1"/>
</dbReference>
<evidence type="ECO:0000256" key="8">
    <source>
        <dbReference type="ARBA" id="ARBA00023229"/>
    </source>
</evidence>
<dbReference type="AlphaFoldDB" id="A0A1I5U857"/>
<evidence type="ECO:0000256" key="5">
    <source>
        <dbReference type="ARBA" id="ARBA00022679"/>
    </source>
</evidence>
<organism evidence="13 14">
    <name type="scientific">Caldicoprobacter faecalis</name>
    <dbReference type="NCBI Taxonomy" id="937334"/>
    <lineage>
        <taxon>Bacteria</taxon>
        <taxon>Bacillati</taxon>
        <taxon>Bacillota</taxon>
        <taxon>Clostridia</taxon>
        <taxon>Caldicoprobacterales</taxon>
        <taxon>Caldicoprobacteraceae</taxon>
        <taxon>Caldicoprobacter</taxon>
    </lineage>
</organism>
<evidence type="ECO:0000256" key="1">
    <source>
        <dbReference type="ARBA" id="ARBA00001946"/>
    </source>
</evidence>
<evidence type="ECO:0000256" key="2">
    <source>
        <dbReference type="ARBA" id="ARBA00006706"/>
    </source>
</evidence>
<comment type="similarity">
    <text evidence="2 12">Belongs to the FPP/GGPP synthase family.</text>
</comment>
<dbReference type="InterPro" id="IPR053378">
    <property type="entry name" value="Prenyl_diphosphate_synthase"/>
</dbReference>
<dbReference type="EC" id="2.5.1.10" evidence="3"/>
<evidence type="ECO:0000256" key="12">
    <source>
        <dbReference type="RuleBase" id="RU004466"/>
    </source>
</evidence>
<dbReference type="NCBIfam" id="NF045485">
    <property type="entry name" value="FPPsyn"/>
    <property type="match status" value="1"/>
</dbReference>
<evidence type="ECO:0000256" key="7">
    <source>
        <dbReference type="ARBA" id="ARBA00022842"/>
    </source>
</evidence>
<dbReference type="Pfam" id="PF00348">
    <property type="entry name" value="polyprenyl_synt"/>
    <property type="match status" value="1"/>
</dbReference>
<evidence type="ECO:0000256" key="11">
    <source>
        <dbReference type="ARBA" id="ARBA00049399"/>
    </source>
</evidence>
<dbReference type="RefSeq" id="WP_242948244.1">
    <property type="nucleotide sequence ID" value="NZ_FOXR01000006.1"/>
</dbReference>
<accession>A0A1I5U857</accession>
<evidence type="ECO:0000256" key="3">
    <source>
        <dbReference type="ARBA" id="ARBA00012439"/>
    </source>
</evidence>
<dbReference type="PANTHER" id="PTHR43281">
    <property type="entry name" value="FARNESYL DIPHOSPHATE SYNTHASE"/>
    <property type="match status" value="1"/>
</dbReference>
<keyword evidence="8" id="KW-0414">Isoprene biosynthesis</keyword>
<evidence type="ECO:0000313" key="13">
    <source>
        <dbReference type="EMBL" id="SFP91415.1"/>
    </source>
</evidence>
<gene>
    <name evidence="13" type="ORF">SAMN05444406_10675</name>
</gene>
<comment type="catalytic activity">
    <reaction evidence="11">
        <text>isopentenyl diphosphate + (2E)-geranyl diphosphate = (2E,6E)-farnesyl diphosphate + diphosphate</text>
        <dbReference type="Rhea" id="RHEA:19361"/>
        <dbReference type="ChEBI" id="CHEBI:33019"/>
        <dbReference type="ChEBI" id="CHEBI:58057"/>
        <dbReference type="ChEBI" id="CHEBI:128769"/>
        <dbReference type="ChEBI" id="CHEBI:175763"/>
        <dbReference type="EC" id="2.5.1.10"/>
    </reaction>
</comment>
<keyword evidence="5 12" id="KW-0808">Transferase</keyword>
<dbReference type="FunFam" id="1.10.600.10:FF:000001">
    <property type="entry name" value="Geranylgeranyl diphosphate synthase"/>
    <property type="match status" value="1"/>
</dbReference>
<dbReference type="InterPro" id="IPR033749">
    <property type="entry name" value="Polyprenyl_synt_CS"/>
</dbReference>
<dbReference type="InterPro" id="IPR008949">
    <property type="entry name" value="Isoprenoid_synthase_dom_sf"/>
</dbReference>
<evidence type="ECO:0000256" key="4">
    <source>
        <dbReference type="ARBA" id="ARBA00015100"/>
    </source>
</evidence>
<dbReference type="GO" id="GO:0016114">
    <property type="term" value="P:terpenoid biosynthetic process"/>
    <property type="evidence" value="ECO:0007669"/>
    <property type="project" value="UniProtKB-ARBA"/>
</dbReference>
<evidence type="ECO:0000313" key="14">
    <source>
        <dbReference type="Proteomes" id="UP000198577"/>
    </source>
</evidence>
<proteinExistence type="inferred from homology"/>
<comment type="cofactor">
    <cofactor evidence="1">
        <name>Mg(2+)</name>
        <dbReference type="ChEBI" id="CHEBI:18420"/>
    </cofactor>
</comment>
<dbReference type="Gene3D" id="1.10.600.10">
    <property type="entry name" value="Farnesyl Diphosphate Synthase"/>
    <property type="match status" value="1"/>
</dbReference>
<evidence type="ECO:0000256" key="10">
    <source>
        <dbReference type="ARBA" id="ARBA00032873"/>
    </source>
</evidence>
<dbReference type="GO" id="GO:0004337">
    <property type="term" value="F:(2E,6E)-farnesyl diphosphate synthase activity"/>
    <property type="evidence" value="ECO:0007669"/>
    <property type="project" value="UniProtKB-EC"/>
</dbReference>
<dbReference type="InterPro" id="IPR000092">
    <property type="entry name" value="Polyprenyl_synt"/>
</dbReference>
<dbReference type="STRING" id="937334.SAMN05444406_10675"/>
<dbReference type="SFLD" id="SFLDS00005">
    <property type="entry name" value="Isoprenoid_Synthase_Type_I"/>
    <property type="match status" value="1"/>
</dbReference>
<dbReference type="GO" id="GO:0005737">
    <property type="term" value="C:cytoplasm"/>
    <property type="evidence" value="ECO:0007669"/>
    <property type="project" value="UniProtKB-ARBA"/>
</dbReference>